<dbReference type="InterPro" id="IPR001544">
    <property type="entry name" value="Aminotrans_IV"/>
</dbReference>
<dbReference type="EMBL" id="JANLCK010000001">
    <property type="protein sequence ID" value="MCS5724333.1"/>
    <property type="molecule type" value="Genomic_DNA"/>
</dbReference>
<dbReference type="SUPFAM" id="SSF56752">
    <property type="entry name" value="D-aminoacid aminotransferase-like PLP-dependent enzymes"/>
    <property type="match status" value="1"/>
</dbReference>
<dbReference type="Gene3D" id="3.20.10.10">
    <property type="entry name" value="D-amino Acid Aminotransferase, subunit A, domain 2"/>
    <property type="match status" value="1"/>
</dbReference>
<dbReference type="Pfam" id="PF01063">
    <property type="entry name" value="Aminotran_4"/>
    <property type="match status" value="1"/>
</dbReference>
<proteinExistence type="predicted"/>
<evidence type="ECO:0000313" key="2">
    <source>
        <dbReference type="Proteomes" id="UP001165587"/>
    </source>
</evidence>
<sequence length="263" mass="28355">MAEAPATFVWRDGALLERPLEPHRELVVADSFFVSPEGRARALETHHERFRAGIAELAGPSVEAVDAFWGAAIGRLRAYRGAALFPRMELAGFEGGGLELRLRVRIAPRRRESAVLSTHGGPDPRSVPRIKGPDLETLIALRAAAQENGADEVVLLKDGLVVDGSSSAVLWWRGETLAAPPGDLARVASVTARSIRLIASATGTRVVEERARPADLEGCEVWVVSALHGISVVDAWIDGPVVVVRPSRAATWQRRLDALARPL</sequence>
<protein>
    <submittedName>
        <fullName evidence="1">Aminotransferase class IV</fullName>
    </submittedName>
</protein>
<evidence type="ECO:0000313" key="1">
    <source>
        <dbReference type="EMBL" id="MCS5724333.1"/>
    </source>
</evidence>
<dbReference type="InterPro" id="IPR036038">
    <property type="entry name" value="Aminotransferase-like"/>
</dbReference>
<comment type="caution">
    <text evidence="1">The sequence shown here is derived from an EMBL/GenBank/DDBJ whole genome shotgun (WGS) entry which is preliminary data.</text>
</comment>
<dbReference type="InterPro" id="IPR043132">
    <property type="entry name" value="BCAT-like_C"/>
</dbReference>
<dbReference type="AlphaFoldDB" id="A0AA41XD85"/>
<organism evidence="1 2">
    <name type="scientific">Herbiconiux oxytropis</name>
    <dbReference type="NCBI Taxonomy" id="2970915"/>
    <lineage>
        <taxon>Bacteria</taxon>
        <taxon>Bacillati</taxon>
        <taxon>Actinomycetota</taxon>
        <taxon>Actinomycetes</taxon>
        <taxon>Micrococcales</taxon>
        <taxon>Microbacteriaceae</taxon>
        <taxon>Herbiconiux</taxon>
    </lineage>
</organism>
<dbReference type="GO" id="GO:0008483">
    <property type="term" value="F:transaminase activity"/>
    <property type="evidence" value="ECO:0007669"/>
    <property type="project" value="UniProtKB-KW"/>
</dbReference>
<name>A0AA41XD85_9MICO</name>
<keyword evidence="1" id="KW-0032">Aminotransferase</keyword>
<accession>A0AA41XD85</accession>
<dbReference type="Proteomes" id="UP001165587">
    <property type="component" value="Unassembled WGS sequence"/>
</dbReference>
<keyword evidence="1" id="KW-0808">Transferase</keyword>
<reference evidence="1" key="1">
    <citation type="submission" date="2022-08" db="EMBL/GenBank/DDBJ databases">
        <authorList>
            <person name="Deng Y."/>
            <person name="Han X.-F."/>
            <person name="Zhang Y.-Q."/>
        </authorList>
    </citation>
    <scope>NUCLEOTIDE SEQUENCE</scope>
    <source>
        <strain evidence="1">CPCC 203407</strain>
    </source>
</reference>
<gene>
    <name evidence="1" type="ORF">N1028_00315</name>
</gene>
<keyword evidence="2" id="KW-1185">Reference proteome</keyword>
<dbReference type="RefSeq" id="WP_259524754.1">
    <property type="nucleotide sequence ID" value="NZ_JANLCK010000001.1"/>
</dbReference>